<organism evidence="2 3">
    <name type="scientific">Cicer arietinum</name>
    <name type="common">Chickpea</name>
    <name type="synonym">Garbanzo</name>
    <dbReference type="NCBI Taxonomy" id="3827"/>
    <lineage>
        <taxon>Eukaryota</taxon>
        <taxon>Viridiplantae</taxon>
        <taxon>Streptophyta</taxon>
        <taxon>Embryophyta</taxon>
        <taxon>Tracheophyta</taxon>
        <taxon>Spermatophyta</taxon>
        <taxon>Magnoliopsida</taxon>
        <taxon>eudicotyledons</taxon>
        <taxon>Gunneridae</taxon>
        <taxon>Pentapetalae</taxon>
        <taxon>rosids</taxon>
        <taxon>fabids</taxon>
        <taxon>Fabales</taxon>
        <taxon>Fabaceae</taxon>
        <taxon>Papilionoideae</taxon>
        <taxon>50 kb inversion clade</taxon>
        <taxon>NPAAA clade</taxon>
        <taxon>Hologalegina</taxon>
        <taxon>IRL clade</taxon>
        <taxon>Cicereae</taxon>
        <taxon>Cicer</taxon>
    </lineage>
</organism>
<keyword evidence="1" id="KW-0677">Repeat</keyword>
<dbReference type="GO" id="GO:0009451">
    <property type="term" value="P:RNA modification"/>
    <property type="evidence" value="ECO:0007669"/>
    <property type="project" value="InterPro"/>
</dbReference>
<dbReference type="RefSeq" id="XP_004513781.2">
    <property type="nucleotide sequence ID" value="XM_004513724.2"/>
</dbReference>
<sequence>MGNATKVFDEMIVRNITTWTTLMKGYLLNGDLELVFRVARDMCLLGEVFNEHTCCVVLQPCRSLEDRVYVSSTAGLGDKTFKNFVDIIKSGLKLSDYTFTDLISANDSSIALGIRKQLHGLVVKYGFTCVKALGNALITMYGHHKMVKEAESLLLKWMRECNNLEFGLQIHGLIVKLGYVLDISSGTALVDLIAKCGSLKCARVVFDRIPHFTGFSVSANEACIGAGKSLHAYTLKVRLDDDTAVGNAIITMYAKYGMVKDAYEIFTCMTA</sequence>
<proteinExistence type="predicted"/>
<dbReference type="Pfam" id="PF01535">
    <property type="entry name" value="PPR"/>
    <property type="match status" value="3"/>
</dbReference>
<dbReference type="STRING" id="3827.A0A1S2Z2D1"/>
<reference evidence="3" key="1">
    <citation type="submission" date="2025-08" db="UniProtKB">
        <authorList>
            <consortium name="RefSeq"/>
        </authorList>
    </citation>
    <scope>IDENTIFICATION</scope>
    <source>
        <tissue evidence="3">Etiolated seedlings</tissue>
    </source>
</reference>
<evidence type="ECO:0000256" key="1">
    <source>
        <dbReference type="ARBA" id="ARBA00022737"/>
    </source>
</evidence>
<gene>
    <name evidence="3" type="primary">LOC101498704</name>
</gene>
<dbReference type="NCBIfam" id="TIGR00756">
    <property type="entry name" value="PPR"/>
    <property type="match status" value="1"/>
</dbReference>
<evidence type="ECO:0000313" key="3">
    <source>
        <dbReference type="RefSeq" id="XP_004513781.2"/>
    </source>
</evidence>
<evidence type="ECO:0000313" key="2">
    <source>
        <dbReference type="Proteomes" id="UP000087171"/>
    </source>
</evidence>
<accession>A0A1S2Z2D1</accession>
<dbReference type="AlphaFoldDB" id="A0A1S2Z2D1"/>
<dbReference type="PANTHER" id="PTHR47926">
    <property type="entry name" value="PENTATRICOPEPTIDE REPEAT-CONTAINING PROTEIN"/>
    <property type="match status" value="1"/>
</dbReference>
<dbReference type="GeneID" id="101498704"/>
<dbReference type="InterPro" id="IPR046960">
    <property type="entry name" value="PPR_At4g14850-like_plant"/>
</dbReference>
<keyword evidence="2" id="KW-1185">Reference proteome</keyword>
<dbReference type="Proteomes" id="UP000087171">
    <property type="component" value="Unplaced"/>
</dbReference>
<name>A0A1S2Z2D1_CICAR</name>
<dbReference type="eggNOG" id="KOG4197">
    <property type="taxonomic scope" value="Eukaryota"/>
</dbReference>
<dbReference type="PANTHER" id="PTHR47926:SF374">
    <property type="entry name" value="PENTATRICOPEPTIDE REPEAT-CONTAINING PROTEIN"/>
    <property type="match status" value="1"/>
</dbReference>
<protein>
    <submittedName>
        <fullName evidence="3">Pentatricopeptide repeat-containing protein At1g74600, chloroplastic-like</fullName>
    </submittedName>
</protein>
<dbReference type="GO" id="GO:0003723">
    <property type="term" value="F:RNA binding"/>
    <property type="evidence" value="ECO:0007669"/>
    <property type="project" value="InterPro"/>
</dbReference>
<dbReference type="KEGG" id="cam:101498704"/>
<dbReference type="InterPro" id="IPR011990">
    <property type="entry name" value="TPR-like_helical_dom_sf"/>
</dbReference>
<dbReference type="PaxDb" id="3827-XP_004513781.1"/>
<dbReference type="OrthoDB" id="1917369at2759"/>
<dbReference type="InterPro" id="IPR002885">
    <property type="entry name" value="PPR_rpt"/>
</dbReference>
<dbReference type="Gene3D" id="1.25.40.10">
    <property type="entry name" value="Tetratricopeptide repeat domain"/>
    <property type="match status" value="2"/>
</dbReference>